<sequence>MSHPQHSDATDTPFLDGARAAVSSAAPDPGAICLARIGCALPGYALPVTRPLTLDPEFSHRCDLCGSELGAEHGHLLERRSQRLLCSCQVCAALLEQGAGRRYRRVPRRIVALPALLRAGPLDDDHHSEPGLSFFSPRAGEQRLSVSRASPWGVRHDTLPINLWYRLRDANPALRPLRSDVETLLIRRTDRRLAGWRVPVDRRCRLLGLLRLHGDSGERVQALLEDFVTRLDLESRAQAPDPTD</sequence>
<reference evidence="1" key="1">
    <citation type="submission" date="2021-10" db="EMBL/GenBank/DDBJ databases">
        <title>The diversity and Nitrogen Metabolism of Culturable Nitrate-Utilizing Bacteria Within the Oxygen Minimum Zone of the Changjiang (Yangtze River)Estuary.</title>
        <authorList>
            <person name="Zhang D."/>
            <person name="Zheng J."/>
            <person name="Liu S."/>
            <person name="He W."/>
        </authorList>
    </citation>
    <scope>NUCLEOTIDE SEQUENCE</scope>
    <source>
        <strain evidence="1">FXH-223</strain>
    </source>
</reference>
<dbReference type="EMBL" id="JAJGNA010000018">
    <property type="protein sequence ID" value="MCC4309537.1"/>
    <property type="molecule type" value="Genomic_DNA"/>
</dbReference>
<organism evidence="1 2">
    <name type="scientific">Alloalcanivorax marinus</name>
    <dbReference type="NCBI Taxonomy" id="1177169"/>
    <lineage>
        <taxon>Bacteria</taxon>
        <taxon>Pseudomonadati</taxon>
        <taxon>Pseudomonadota</taxon>
        <taxon>Gammaproteobacteria</taxon>
        <taxon>Oceanospirillales</taxon>
        <taxon>Alcanivoracaceae</taxon>
        <taxon>Alloalcanivorax</taxon>
    </lineage>
</organism>
<comment type="caution">
    <text evidence="1">The sequence shown here is derived from an EMBL/GenBank/DDBJ whole genome shotgun (WGS) entry which is preliminary data.</text>
</comment>
<accession>A0A9Q3UM74</accession>
<dbReference type="AlphaFoldDB" id="A0A9Q3UM74"/>
<dbReference type="Pfam" id="PF19372">
    <property type="entry name" value="DUF5947"/>
    <property type="match status" value="1"/>
</dbReference>
<gene>
    <name evidence="1" type="ORF">LL252_13255</name>
</gene>
<dbReference type="InterPro" id="IPR045991">
    <property type="entry name" value="DUF5947"/>
</dbReference>
<protein>
    <submittedName>
        <fullName evidence="1">DUF5947 family protein</fullName>
    </submittedName>
</protein>
<evidence type="ECO:0000313" key="2">
    <source>
        <dbReference type="Proteomes" id="UP001108027"/>
    </source>
</evidence>
<evidence type="ECO:0000313" key="1">
    <source>
        <dbReference type="EMBL" id="MCC4309537.1"/>
    </source>
</evidence>
<keyword evidence="2" id="KW-1185">Reference proteome</keyword>
<name>A0A9Q3UM74_9GAMM</name>
<dbReference type="RefSeq" id="WP_228234361.1">
    <property type="nucleotide sequence ID" value="NZ_JAJGNA010000018.1"/>
</dbReference>
<dbReference type="Proteomes" id="UP001108027">
    <property type="component" value="Unassembled WGS sequence"/>
</dbReference>
<proteinExistence type="predicted"/>